<name>A0A1T4K3I6_9FIRM</name>
<dbReference type="SUPFAM" id="SSF52540">
    <property type="entry name" value="P-loop containing nucleoside triphosphate hydrolases"/>
    <property type="match status" value="1"/>
</dbReference>
<dbReference type="Pfam" id="PF00664">
    <property type="entry name" value="ABC_membrane"/>
    <property type="match status" value="1"/>
</dbReference>
<dbReference type="Gene3D" id="1.20.1560.10">
    <property type="entry name" value="ABC transporter type 1, transmembrane domain"/>
    <property type="match status" value="1"/>
</dbReference>
<organism evidence="13 14">
    <name type="scientific">Anaerorhabdus furcosa</name>
    <dbReference type="NCBI Taxonomy" id="118967"/>
    <lineage>
        <taxon>Bacteria</taxon>
        <taxon>Bacillati</taxon>
        <taxon>Bacillota</taxon>
        <taxon>Erysipelotrichia</taxon>
        <taxon>Erysipelotrichales</taxon>
        <taxon>Erysipelotrichaceae</taxon>
        <taxon>Anaerorhabdus</taxon>
    </lineage>
</organism>
<comment type="subcellular location">
    <subcellularLocation>
        <location evidence="1">Cell membrane</location>
        <topology evidence="1">Multi-pass membrane protein</topology>
    </subcellularLocation>
</comment>
<feature type="domain" description="ABC transporter" evidence="11">
    <location>
        <begin position="337"/>
        <end position="549"/>
    </location>
</feature>
<dbReference type="PROSITE" id="PS50929">
    <property type="entry name" value="ABC_TM1F"/>
    <property type="match status" value="1"/>
</dbReference>
<evidence type="ECO:0000313" key="14">
    <source>
        <dbReference type="Proteomes" id="UP000243297"/>
    </source>
</evidence>
<feature type="transmembrane region" description="Helical" evidence="10">
    <location>
        <begin position="131"/>
        <end position="155"/>
    </location>
</feature>
<keyword evidence="3" id="KW-1003">Cell membrane</keyword>
<dbReference type="AlphaFoldDB" id="A0A1T4K3I6"/>
<dbReference type="Gene3D" id="3.40.50.300">
    <property type="entry name" value="P-loop containing nucleotide triphosphate hydrolases"/>
    <property type="match status" value="1"/>
</dbReference>
<dbReference type="InterPro" id="IPR011527">
    <property type="entry name" value="ABC1_TM_dom"/>
</dbReference>
<dbReference type="InterPro" id="IPR003593">
    <property type="entry name" value="AAA+_ATPase"/>
</dbReference>
<feature type="domain" description="ABC transmembrane type-1" evidence="12">
    <location>
        <begin position="25"/>
        <end position="305"/>
    </location>
</feature>
<evidence type="ECO:0000256" key="2">
    <source>
        <dbReference type="ARBA" id="ARBA00022448"/>
    </source>
</evidence>
<dbReference type="SUPFAM" id="SSF90123">
    <property type="entry name" value="ABC transporter transmembrane region"/>
    <property type="match status" value="1"/>
</dbReference>
<reference evidence="14" key="1">
    <citation type="submission" date="2017-02" db="EMBL/GenBank/DDBJ databases">
        <authorList>
            <person name="Varghese N."/>
            <person name="Submissions S."/>
        </authorList>
    </citation>
    <scope>NUCLEOTIDE SEQUENCE [LARGE SCALE GENOMIC DNA]</scope>
    <source>
        <strain evidence="14">ATCC 25662</strain>
    </source>
</reference>
<dbReference type="RefSeq" id="WP_078710727.1">
    <property type="nucleotide sequence ID" value="NZ_FUWY01000001.1"/>
</dbReference>
<keyword evidence="6" id="KW-0788">Thiol protease</keyword>
<keyword evidence="6" id="KW-0645">Protease</keyword>
<evidence type="ECO:0000256" key="5">
    <source>
        <dbReference type="ARBA" id="ARBA00022741"/>
    </source>
</evidence>
<dbReference type="GO" id="GO:0005524">
    <property type="term" value="F:ATP binding"/>
    <property type="evidence" value="ECO:0007669"/>
    <property type="project" value="UniProtKB-KW"/>
</dbReference>
<dbReference type="Pfam" id="PF00005">
    <property type="entry name" value="ABC_tran"/>
    <property type="match status" value="1"/>
</dbReference>
<feature type="transmembrane region" description="Helical" evidence="10">
    <location>
        <begin position="20"/>
        <end position="46"/>
    </location>
</feature>
<evidence type="ECO:0000256" key="10">
    <source>
        <dbReference type="SAM" id="Phobius"/>
    </source>
</evidence>
<keyword evidence="9 10" id="KW-0472">Membrane</keyword>
<dbReference type="Proteomes" id="UP000243297">
    <property type="component" value="Unassembled WGS sequence"/>
</dbReference>
<evidence type="ECO:0000256" key="3">
    <source>
        <dbReference type="ARBA" id="ARBA00022475"/>
    </source>
</evidence>
<evidence type="ECO:0000313" key="13">
    <source>
        <dbReference type="EMBL" id="SJZ36913.1"/>
    </source>
</evidence>
<proteinExistence type="predicted"/>
<dbReference type="GO" id="GO:0140359">
    <property type="term" value="F:ABC-type transporter activity"/>
    <property type="evidence" value="ECO:0007669"/>
    <property type="project" value="InterPro"/>
</dbReference>
<dbReference type="PANTHER" id="PTHR24221">
    <property type="entry name" value="ATP-BINDING CASSETTE SUB-FAMILY B"/>
    <property type="match status" value="1"/>
</dbReference>
<evidence type="ECO:0000256" key="7">
    <source>
        <dbReference type="ARBA" id="ARBA00022840"/>
    </source>
</evidence>
<dbReference type="InterPro" id="IPR017871">
    <property type="entry name" value="ABC_transporter-like_CS"/>
</dbReference>
<accession>A0A1T4K3I6</accession>
<evidence type="ECO:0000256" key="6">
    <source>
        <dbReference type="ARBA" id="ARBA00022807"/>
    </source>
</evidence>
<keyword evidence="2" id="KW-0813">Transport</keyword>
<evidence type="ECO:0000256" key="4">
    <source>
        <dbReference type="ARBA" id="ARBA00022692"/>
    </source>
</evidence>
<dbReference type="PROSITE" id="PS00211">
    <property type="entry name" value="ABC_TRANSPORTER_1"/>
    <property type="match status" value="1"/>
</dbReference>
<keyword evidence="5" id="KW-0547">Nucleotide-binding</keyword>
<dbReference type="PANTHER" id="PTHR24221:SF653">
    <property type="entry name" value="TRANSPORT ATP-BINDING PROTEIN CYDC"/>
    <property type="match status" value="1"/>
</dbReference>
<protein>
    <submittedName>
        <fullName evidence="13">ATP-binding cassette, subfamily C</fullName>
    </submittedName>
</protein>
<dbReference type="EMBL" id="FUWY01000001">
    <property type="protein sequence ID" value="SJZ36913.1"/>
    <property type="molecule type" value="Genomic_DNA"/>
</dbReference>
<feature type="transmembrane region" description="Helical" evidence="10">
    <location>
        <begin position="58"/>
        <end position="75"/>
    </location>
</feature>
<dbReference type="GO" id="GO:0008234">
    <property type="term" value="F:cysteine-type peptidase activity"/>
    <property type="evidence" value="ECO:0007669"/>
    <property type="project" value="UniProtKB-KW"/>
</dbReference>
<evidence type="ECO:0000259" key="12">
    <source>
        <dbReference type="PROSITE" id="PS50929"/>
    </source>
</evidence>
<dbReference type="OrthoDB" id="311344at2"/>
<keyword evidence="6" id="KW-0378">Hydrolase</keyword>
<gene>
    <name evidence="13" type="ORF">SAMN02745191_0277</name>
</gene>
<dbReference type="InterPro" id="IPR027417">
    <property type="entry name" value="P-loop_NTPase"/>
</dbReference>
<keyword evidence="14" id="KW-1185">Reference proteome</keyword>
<keyword evidence="4 10" id="KW-0812">Transmembrane</keyword>
<feature type="transmembrane region" description="Helical" evidence="10">
    <location>
        <begin position="249"/>
        <end position="270"/>
    </location>
</feature>
<dbReference type="SMART" id="SM00382">
    <property type="entry name" value="AAA"/>
    <property type="match status" value="1"/>
</dbReference>
<keyword evidence="8 10" id="KW-1133">Transmembrane helix</keyword>
<evidence type="ECO:0000256" key="9">
    <source>
        <dbReference type="ARBA" id="ARBA00023136"/>
    </source>
</evidence>
<dbReference type="InterPro" id="IPR039421">
    <property type="entry name" value="Type_1_exporter"/>
</dbReference>
<dbReference type="GO" id="GO:0034040">
    <property type="term" value="F:ATPase-coupled lipid transmembrane transporter activity"/>
    <property type="evidence" value="ECO:0007669"/>
    <property type="project" value="TreeGrafter"/>
</dbReference>
<sequence>MKRTKLSIMMQLIVLIKPMLLIMTLAIVLGVLGFICANFIPILGSILIGDLLQGNNTIQPILILLAIISIARGILRYGEQTCNHYIAFKLLAMIRDKVFTVLRKLAPAKLEGKEKGQLITIITNDIELLEVFYAHTISPICIAIIMSIIMTIFIGGYSVELGIIALIGYISVGVIIPLIVSSKVGKDASEIRQEVGNISSFFLDNIRGVQENIQYKQGYVKLDEIDRMTDEMSLKEKQLKRMSGKTTMWINNTIFGFGFVMFIVSSMMYLKGAVPFEVILVSTVSMISSFGPVVALGNLGHGLSQTLAAGDRVLNLLDEKPVVNDVENEKNIAFANISVNSVSFGYQETPILENINLPIENNKILGIVGKSGSGKSTLLKLLMRFWDVQQGNIEIANEDIRNINTKDLRNHQSYVTQETILFKDTIENNIKVAKLDATNEEVVDACKKAAIHDMIMSLPQGYKTQVGELGDTLSGGEKQRIGVARSFLHDAPFMFLDEPTSNLDSLNEAVLLKSIYEQRENKTIVLVSHRESTMKIVDQLITLDSGRVS</sequence>
<dbReference type="InterPro" id="IPR003439">
    <property type="entry name" value="ABC_transporter-like_ATP-bd"/>
</dbReference>
<dbReference type="STRING" id="118967.SAMN02745191_0277"/>
<keyword evidence="7 13" id="KW-0067">ATP-binding</keyword>
<dbReference type="PROSITE" id="PS50893">
    <property type="entry name" value="ABC_TRANSPORTER_2"/>
    <property type="match status" value="1"/>
</dbReference>
<evidence type="ECO:0000256" key="1">
    <source>
        <dbReference type="ARBA" id="ARBA00004651"/>
    </source>
</evidence>
<evidence type="ECO:0000256" key="8">
    <source>
        <dbReference type="ARBA" id="ARBA00022989"/>
    </source>
</evidence>
<feature type="transmembrane region" description="Helical" evidence="10">
    <location>
        <begin position="161"/>
        <end position="180"/>
    </location>
</feature>
<evidence type="ECO:0000259" key="11">
    <source>
        <dbReference type="PROSITE" id="PS50893"/>
    </source>
</evidence>
<dbReference type="GO" id="GO:0016887">
    <property type="term" value="F:ATP hydrolysis activity"/>
    <property type="evidence" value="ECO:0007669"/>
    <property type="project" value="InterPro"/>
</dbReference>
<dbReference type="FunFam" id="3.40.50.300:FF:000299">
    <property type="entry name" value="ABC transporter ATP-binding protein/permease"/>
    <property type="match status" value="1"/>
</dbReference>
<dbReference type="GO" id="GO:0005886">
    <property type="term" value="C:plasma membrane"/>
    <property type="evidence" value="ECO:0007669"/>
    <property type="project" value="UniProtKB-SubCell"/>
</dbReference>
<dbReference type="InterPro" id="IPR036640">
    <property type="entry name" value="ABC1_TM_sf"/>
</dbReference>